<dbReference type="RefSeq" id="WP_013545937.1">
    <property type="nucleotide sequence ID" value="NC_014933.1"/>
</dbReference>
<dbReference type="Proteomes" id="UP000008630">
    <property type="component" value="Chromosome"/>
</dbReference>
<dbReference type="eggNOG" id="COG3506">
    <property type="taxonomic scope" value="Bacteria"/>
</dbReference>
<dbReference type="PANTHER" id="PTHR35332:SF2">
    <property type="entry name" value="REGULATION OF ENOLASE PROTEIN 1"/>
    <property type="match status" value="1"/>
</dbReference>
<dbReference type="GO" id="GO:0005975">
    <property type="term" value="P:carbohydrate metabolic process"/>
    <property type="evidence" value="ECO:0007669"/>
    <property type="project" value="UniProtKB-ARBA"/>
</dbReference>
<proteinExistence type="predicted"/>
<dbReference type="EMBL" id="CP002352">
    <property type="protein sequence ID" value="ADV42320.1"/>
    <property type="molecule type" value="Genomic_DNA"/>
</dbReference>
<dbReference type="SUPFAM" id="SSF49899">
    <property type="entry name" value="Concanavalin A-like lectins/glucanases"/>
    <property type="match status" value="1"/>
</dbReference>
<dbReference type="InterPro" id="IPR009784">
    <property type="entry name" value="DUF1349"/>
</dbReference>
<name>E6STW7_BACT6</name>
<keyword evidence="2" id="KW-1185">Reference proteome</keyword>
<dbReference type="PANTHER" id="PTHR35332">
    <property type="entry name" value="REGULATION OF ENOLASE PROTEIN 1"/>
    <property type="match status" value="1"/>
</dbReference>
<dbReference type="PATRIC" id="fig|693979.3.peg.317"/>
<dbReference type="AlphaFoldDB" id="E6STW7"/>
<dbReference type="InterPro" id="IPR013320">
    <property type="entry name" value="ConA-like_dom_sf"/>
</dbReference>
<dbReference type="Gene3D" id="2.60.120.200">
    <property type="match status" value="1"/>
</dbReference>
<protein>
    <recommendedName>
        <fullName evidence="3">DUF1349 domain-containing protein</fullName>
    </recommendedName>
</protein>
<dbReference type="HOGENOM" id="CLU_082825_1_0_10"/>
<accession>E6STW7</accession>
<reference evidence="1 2" key="2">
    <citation type="journal article" date="2011" name="Stand. Genomic Sci.">
        <title>Complete genome sequence of Bacteroides helcogenes type strain (P 36-108).</title>
        <authorList>
            <person name="Pati A."/>
            <person name="Gronow S."/>
            <person name="Zeytun A."/>
            <person name="Lapidus A."/>
            <person name="Nolan M."/>
            <person name="Hammon N."/>
            <person name="Deshpande S."/>
            <person name="Cheng J.F."/>
            <person name="Tapia R."/>
            <person name="Han C."/>
            <person name="Goodwin L."/>
            <person name="Pitluck S."/>
            <person name="Liolios K."/>
            <person name="Pagani I."/>
            <person name="Ivanova N."/>
            <person name="Mavromatis K."/>
            <person name="Chen A."/>
            <person name="Palaniappan K."/>
            <person name="Land M."/>
            <person name="Hauser L."/>
            <person name="Chang Y.J."/>
            <person name="Jeffries C.D."/>
            <person name="Detter J.C."/>
            <person name="Brambilla E."/>
            <person name="Rohde M."/>
            <person name="Goker M."/>
            <person name="Woyke T."/>
            <person name="Bristow J."/>
            <person name="Eisen J.A."/>
            <person name="Markowitz V."/>
            <person name="Hugenholtz P."/>
            <person name="Kyrpides N.C."/>
            <person name="Klenk H.P."/>
            <person name="Lucas S."/>
        </authorList>
    </citation>
    <scope>NUCLEOTIDE SEQUENCE [LARGE SCALE GENOMIC DNA]</scope>
    <source>
        <strain evidence="2">ATCC 35417 / DSM 20613 / JCM 6297 / CCUG 15421 / P 36-108</strain>
    </source>
</reference>
<dbReference type="KEGG" id="bhl:Bache_0290"/>
<evidence type="ECO:0008006" key="3">
    <source>
        <dbReference type="Google" id="ProtNLM"/>
    </source>
</evidence>
<evidence type="ECO:0000313" key="2">
    <source>
        <dbReference type="Proteomes" id="UP000008630"/>
    </source>
</evidence>
<dbReference type="PROSITE" id="PS51257">
    <property type="entry name" value="PROKAR_LIPOPROTEIN"/>
    <property type="match status" value="1"/>
</dbReference>
<sequence length="249" mass="27766">MKSSTMCNLFLTGSLILASCQPKSPAKSDDETPQAASETVMNKITDCKVSAGNITFTNAINGAENCVKLLDDGALEFHCAEKLDFFCDPDGKLSNTTLPILLVPVDNTRPFTLVARVTPEFTAEGLYNAADLFVYANDSLWQKLAFEQDEYGNHRIVSVRTQGTSDDNNHDKLDVASVYLKISSDTRTIASYYSTDRKEWHMVRLYKNYYPKDIYLGISSQCPQKGSCTSRFEDVSLTHDNVSDFRMGE</sequence>
<organism evidence="1 2">
    <name type="scientific">Bacteroides helcogenes (strain ATCC 35417 / DSM 20613 / JCM 6297 / CCUG 15421 / P 36-108)</name>
    <dbReference type="NCBI Taxonomy" id="693979"/>
    <lineage>
        <taxon>Bacteria</taxon>
        <taxon>Pseudomonadati</taxon>
        <taxon>Bacteroidota</taxon>
        <taxon>Bacteroidia</taxon>
        <taxon>Bacteroidales</taxon>
        <taxon>Bacteroidaceae</taxon>
        <taxon>Bacteroides</taxon>
    </lineage>
</organism>
<gene>
    <name evidence="1" type="ordered locus">Bache_0290</name>
</gene>
<evidence type="ECO:0000313" key="1">
    <source>
        <dbReference type="EMBL" id="ADV42320.1"/>
    </source>
</evidence>
<dbReference type="Pfam" id="PF07081">
    <property type="entry name" value="DUF1349"/>
    <property type="match status" value="1"/>
</dbReference>
<dbReference type="GO" id="GO:0004553">
    <property type="term" value="F:hydrolase activity, hydrolyzing O-glycosyl compounds"/>
    <property type="evidence" value="ECO:0007669"/>
    <property type="project" value="UniProtKB-ARBA"/>
</dbReference>
<dbReference type="OrthoDB" id="9808724at2"/>
<reference key="1">
    <citation type="submission" date="2010-11" db="EMBL/GenBank/DDBJ databases">
        <title>The complete genome of Bacteroides helcogenes P 36-108.</title>
        <authorList>
            <consortium name="US DOE Joint Genome Institute (JGI-PGF)"/>
            <person name="Lucas S."/>
            <person name="Copeland A."/>
            <person name="Lapidus A."/>
            <person name="Bruce D."/>
            <person name="Goodwin L."/>
            <person name="Pitluck S."/>
            <person name="Kyrpides N."/>
            <person name="Mavromatis K."/>
            <person name="Ivanova N."/>
            <person name="Zeytun A."/>
            <person name="Brettin T."/>
            <person name="Detter J.C."/>
            <person name="Tapia R."/>
            <person name="Han C."/>
            <person name="Land M."/>
            <person name="Hauser L."/>
            <person name="Markowitz V."/>
            <person name="Cheng J.-F."/>
            <person name="Hugenholtz P."/>
            <person name="Woyke T."/>
            <person name="Wu D."/>
            <person name="Gronow S."/>
            <person name="Wellnitz S."/>
            <person name="Brambilla E."/>
            <person name="Klenk H.-P."/>
            <person name="Eisen J.A."/>
        </authorList>
    </citation>
    <scope>NUCLEOTIDE SEQUENCE</scope>
    <source>
        <strain>P 36-108</strain>
    </source>
</reference>